<protein>
    <recommendedName>
        <fullName evidence="5">Exocyst complex component SEC15</fullName>
    </recommendedName>
</protein>
<dbReference type="GO" id="GO:0006886">
    <property type="term" value="P:intracellular protein transport"/>
    <property type="evidence" value="ECO:0007669"/>
    <property type="project" value="InterPro"/>
</dbReference>
<dbReference type="InterPro" id="IPR046361">
    <property type="entry name" value="EXOC6/Sec15_C"/>
</dbReference>
<dbReference type="InterPro" id="IPR042045">
    <property type="entry name" value="EXOC6/Sec15_C_dom1"/>
</dbReference>
<comment type="caution">
    <text evidence="8">The sequence shown here is derived from an EMBL/GenBank/DDBJ whole genome shotgun (WGS) entry which is preliminary data.</text>
</comment>
<dbReference type="GO" id="GO:0090522">
    <property type="term" value="P:vesicle tethering involved in exocytosis"/>
    <property type="evidence" value="ECO:0007669"/>
    <property type="project" value="UniProtKB-UniRule"/>
</dbReference>
<dbReference type="Gene3D" id="1.10.357.30">
    <property type="entry name" value="Exocyst complex subunit Sec15 C-terminal domain, N-terminal subdomain"/>
    <property type="match status" value="1"/>
</dbReference>
<name>A0A8H6CH74_9LECA</name>
<dbReference type="PIRSF" id="PIRSF025007">
    <property type="entry name" value="Sec15"/>
    <property type="match status" value="1"/>
</dbReference>
<gene>
    <name evidence="8" type="ORF">HO133_000297</name>
</gene>
<dbReference type="FunFam" id="1.20.58.670:FF:000004">
    <property type="entry name" value="Exocyst complex component SEC15"/>
    <property type="match status" value="1"/>
</dbReference>
<evidence type="ECO:0000256" key="1">
    <source>
        <dbReference type="ARBA" id="ARBA00007944"/>
    </source>
</evidence>
<comment type="similarity">
    <text evidence="1 5">Belongs to the SEC15 family.</text>
</comment>
<dbReference type="RefSeq" id="XP_037152671.1">
    <property type="nucleotide sequence ID" value="XM_037291236.1"/>
</dbReference>
<evidence type="ECO:0000259" key="7">
    <source>
        <dbReference type="Pfam" id="PF20651"/>
    </source>
</evidence>
<comment type="function">
    <text evidence="5">Component of the exocyst complex involved in the docking of exocytic vesicles with fusion sites on the plasma membrane.</text>
</comment>
<dbReference type="PANTHER" id="PTHR12702">
    <property type="entry name" value="SEC15"/>
    <property type="match status" value="1"/>
</dbReference>
<dbReference type="InterPro" id="IPR042044">
    <property type="entry name" value="EXOC6PINT-1/Sec15/Tip20_C_dom2"/>
</dbReference>
<evidence type="ECO:0000313" key="9">
    <source>
        <dbReference type="Proteomes" id="UP000593566"/>
    </source>
</evidence>
<dbReference type="FunFam" id="1.10.357.30:FF:000004">
    <property type="entry name" value="Exocyst complex component SEC15"/>
    <property type="match status" value="1"/>
</dbReference>
<feature type="domain" description="Exocyst complex component EXOC6/Sec15 N-terminal" evidence="7">
    <location>
        <begin position="51"/>
        <end position="219"/>
    </location>
</feature>
<dbReference type="Gene3D" id="1.20.58.670">
    <property type="entry name" value="Dsl1p vesicle tethering complex, Tip20p subunit, domain D"/>
    <property type="match status" value="1"/>
</dbReference>
<keyword evidence="4" id="KW-0175">Coiled coil</keyword>
<organism evidence="8 9">
    <name type="scientific">Letharia lupina</name>
    <dbReference type="NCBI Taxonomy" id="560253"/>
    <lineage>
        <taxon>Eukaryota</taxon>
        <taxon>Fungi</taxon>
        <taxon>Dikarya</taxon>
        <taxon>Ascomycota</taxon>
        <taxon>Pezizomycotina</taxon>
        <taxon>Lecanoromycetes</taxon>
        <taxon>OSLEUM clade</taxon>
        <taxon>Lecanoromycetidae</taxon>
        <taxon>Lecanorales</taxon>
        <taxon>Lecanorineae</taxon>
        <taxon>Parmeliaceae</taxon>
        <taxon>Letharia</taxon>
    </lineage>
</organism>
<sequence>MPSVIDPRMELDYAVQQIVQAPSDNEYFNQLLPAIKDASKGGQSHQLLRSLTQYSANRESEIERICNTNHQGFVSSVNQLLHVREGTIGLTSEILALNHSIQSSTEKLAEQKKALVDSRGVRQNIDEATQALRDCLDVLRLANQVHDLLSRKSRYSALRALDELQSVHLKEITQYKIAEMIQKSVPATKKLIAEAVMTDLNTWLFRIRETSQFLGEVAFYHTEQRRTRQKDRAEALPDLSNFKLNFAIELVSDETEEFDILDNEDVQVDFTPLFECLHIHNALGQIDRFRAEYAATRKQQKELLMPSSVTLIDAESASLSELLEGIAGFAIVEKATMKKTPELRSAVDVDELWDSMCQTAITLISKALHEVTNAEVLLKIKGVIALFIQTMESWSYPVAALDAFLLKLFEKYAELLKRRFSDDFQEIVSTDDYMPMPISKLDEYDKVVNVSWYTPDKPREDIRFPCVLPFSQMYPLCCIDIRNFLNQFYFFSDDHFQHPRVIDETLKTSLDELLSESVCRLLVERLNSQYLGQIVQILINLEHFEIACRELEPLLAAARSNASVEGSVSLSATEEFRGNKKTAEKRIFELVNSKIDDLIGTAEYDWMAPTLEKEPSNYMQTLTRYLSNIMNSVLLGLPTEIKELIYFDALSHAATMILSLPLSTEVRRINPNGVAALAKDVQYLTEFVDTLGNPILRENLDELQQTIMLMQAENSDEFYDIATRNKKYGRVDAMNGPILLEKLTHTVQSPALLKTDKFQALSSRFGMNIILAKDHRTIVHKIRERRPCFSMLTFSISCWHNMIATPFHTVATVI</sequence>
<proteinExistence type="inferred from homology"/>
<dbReference type="InterPro" id="IPR007225">
    <property type="entry name" value="EXOC6/Sec15"/>
</dbReference>
<keyword evidence="2 5" id="KW-0813">Transport</keyword>
<evidence type="ECO:0000259" key="6">
    <source>
        <dbReference type="Pfam" id="PF04091"/>
    </source>
</evidence>
<dbReference type="Pfam" id="PF04091">
    <property type="entry name" value="Sec15_C"/>
    <property type="match status" value="1"/>
</dbReference>
<accession>A0A8H6CH74</accession>
<dbReference type="Proteomes" id="UP000593566">
    <property type="component" value="Unassembled WGS sequence"/>
</dbReference>
<dbReference type="PANTHER" id="PTHR12702:SF0">
    <property type="entry name" value="EXOCYST COMPLEX COMPONENT 6"/>
    <property type="match status" value="1"/>
</dbReference>
<dbReference type="InterPro" id="IPR048359">
    <property type="entry name" value="EXOC6_Sec15_N"/>
</dbReference>
<dbReference type="GO" id="GO:0000145">
    <property type="term" value="C:exocyst"/>
    <property type="evidence" value="ECO:0007669"/>
    <property type="project" value="UniProtKB-UniRule"/>
</dbReference>
<feature type="domain" description="Exocyst complex subunit EXOC6/Sec15 C-terminal" evidence="6">
    <location>
        <begin position="401"/>
        <end position="742"/>
    </location>
</feature>
<dbReference type="GO" id="GO:0006893">
    <property type="term" value="P:Golgi to plasma membrane transport"/>
    <property type="evidence" value="ECO:0007669"/>
    <property type="project" value="TreeGrafter"/>
</dbReference>
<dbReference type="GO" id="GO:0016020">
    <property type="term" value="C:membrane"/>
    <property type="evidence" value="ECO:0007669"/>
    <property type="project" value="TreeGrafter"/>
</dbReference>
<dbReference type="GeneID" id="59328716"/>
<keyword evidence="3 5" id="KW-0268">Exocytosis</keyword>
<evidence type="ECO:0000256" key="4">
    <source>
        <dbReference type="ARBA" id="ARBA00023054"/>
    </source>
</evidence>
<dbReference type="AlphaFoldDB" id="A0A8H6CH74"/>
<evidence type="ECO:0000313" key="8">
    <source>
        <dbReference type="EMBL" id="KAF6223454.1"/>
    </source>
</evidence>
<reference evidence="8 9" key="1">
    <citation type="journal article" date="2020" name="Genomics">
        <title>Complete, high-quality genomes from long-read metagenomic sequencing of two wolf lichen thalli reveals enigmatic genome architecture.</title>
        <authorList>
            <person name="McKenzie S.K."/>
            <person name="Walston R.F."/>
            <person name="Allen J.L."/>
        </authorList>
    </citation>
    <scope>NUCLEOTIDE SEQUENCE [LARGE SCALE GENOMIC DNA]</scope>
    <source>
        <strain evidence="8">WasteWater1</strain>
    </source>
</reference>
<evidence type="ECO:0000256" key="5">
    <source>
        <dbReference type="PIRNR" id="PIRNR025007"/>
    </source>
</evidence>
<keyword evidence="9" id="KW-1185">Reference proteome</keyword>
<evidence type="ECO:0000256" key="2">
    <source>
        <dbReference type="ARBA" id="ARBA00022448"/>
    </source>
</evidence>
<dbReference type="Pfam" id="PF20651">
    <property type="entry name" value="EXOC6_Sec15_N"/>
    <property type="match status" value="1"/>
</dbReference>
<evidence type="ECO:0000256" key="3">
    <source>
        <dbReference type="ARBA" id="ARBA00022483"/>
    </source>
</evidence>
<dbReference type="EMBL" id="JACCJB010000010">
    <property type="protein sequence ID" value="KAF6223454.1"/>
    <property type="molecule type" value="Genomic_DNA"/>
</dbReference>